<accession>A0A4C1UQD0</accession>
<dbReference type="Proteomes" id="UP000299102">
    <property type="component" value="Unassembled WGS sequence"/>
</dbReference>
<reference evidence="2 3" key="1">
    <citation type="journal article" date="2019" name="Commun. Biol.">
        <title>The bagworm genome reveals a unique fibroin gene that provides high tensile strength.</title>
        <authorList>
            <person name="Kono N."/>
            <person name="Nakamura H."/>
            <person name="Ohtoshi R."/>
            <person name="Tomita M."/>
            <person name="Numata K."/>
            <person name="Arakawa K."/>
        </authorList>
    </citation>
    <scope>NUCLEOTIDE SEQUENCE [LARGE SCALE GENOMIC DNA]</scope>
</reference>
<protein>
    <submittedName>
        <fullName evidence="2">Uncharacterized protein</fullName>
    </submittedName>
</protein>
<keyword evidence="3" id="KW-1185">Reference proteome</keyword>
<organism evidence="2 3">
    <name type="scientific">Eumeta variegata</name>
    <name type="common">Bagworm moth</name>
    <name type="synonym">Eumeta japonica</name>
    <dbReference type="NCBI Taxonomy" id="151549"/>
    <lineage>
        <taxon>Eukaryota</taxon>
        <taxon>Metazoa</taxon>
        <taxon>Ecdysozoa</taxon>
        <taxon>Arthropoda</taxon>
        <taxon>Hexapoda</taxon>
        <taxon>Insecta</taxon>
        <taxon>Pterygota</taxon>
        <taxon>Neoptera</taxon>
        <taxon>Endopterygota</taxon>
        <taxon>Lepidoptera</taxon>
        <taxon>Glossata</taxon>
        <taxon>Ditrysia</taxon>
        <taxon>Tineoidea</taxon>
        <taxon>Psychidae</taxon>
        <taxon>Oiketicinae</taxon>
        <taxon>Eumeta</taxon>
    </lineage>
</organism>
<evidence type="ECO:0000256" key="1">
    <source>
        <dbReference type="SAM" id="MobiDB-lite"/>
    </source>
</evidence>
<sequence>MSFGVTVGTSSYGPGSALDFSYPNARAQTCLNLTEDQMPVCFNHTAQSIDVFIAHSGGRAPITTFVTESSKNNDLELYFHQYHHYHSFDIQPVTTTEWDESRYTAGNARGIDHFLPAERSSSSSSSSSSLNLQPVAMTERDKSRYTEGSVNIGGSVGSSSDSSDGSVEPAGIRATYAR</sequence>
<feature type="compositionally biased region" description="Low complexity" evidence="1">
    <location>
        <begin position="120"/>
        <end position="129"/>
    </location>
</feature>
<name>A0A4C1UQD0_EUMVA</name>
<evidence type="ECO:0000313" key="2">
    <source>
        <dbReference type="EMBL" id="GBP28054.1"/>
    </source>
</evidence>
<feature type="region of interest" description="Disordered" evidence="1">
    <location>
        <begin position="117"/>
        <end position="178"/>
    </location>
</feature>
<proteinExistence type="predicted"/>
<dbReference type="EMBL" id="BGZK01000202">
    <property type="protein sequence ID" value="GBP28054.1"/>
    <property type="molecule type" value="Genomic_DNA"/>
</dbReference>
<dbReference type="AlphaFoldDB" id="A0A4C1UQD0"/>
<comment type="caution">
    <text evidence="2">The sequence shown here is derived from an EMBL/GenBank/DDBJ whole genome shotgun (WGS) entry which is preliminary data.</text>
</comment>
<gene>
    <name evidence="2" type="ORF">EVAR_21174_1</name>
</gene>
<feature type="compositionally biased region" description="Low complexity" evidence="1">
    <location>
        <begin position="157"/>
        <end position="167"/>
    </location>
</feature>
<evidence type="ECO:0000313" key="3">
    <source>
        <dbReference type="Proteomes" id="UP000299102"/>
    </source>
</evidence>